<feature type="compositionally biased region" description="Low complexity" evidence="1">
    <location>
        <begin position="9"/>
        <end position="24"/>
    </location>
</feature>
<gene>
    <name evidence="2" type="ORF">PENSOL_c001G01299</name>
</gene>
<evidence type="ECO:0000256" key="1">
    <source>
        <dbReference type="SAM" id="MobiDB-lite"/>
    </source>
</evidence>
<keyword evidence="3" id="KW-1185">Reference proteome</keyword>
<reference evidence="3" key="1">
    <citation type="journal article" date="2017" name="Nat. Microbiol.">
        <title>Global analysis of biosynthetic gene clusters reveals vast potential of secondary metabolite production in Penicillium species.</title>
        <authorList>
            <person name="Nielsen J.C."/>
            <person name="Grijseels S."/>
            <person name="Prigent S."/>
            <person name="Ji B."/>
            <person name="Dainat J."/>
            <person name="Nielsen K.F."/>
            <person name="Frisvad J.C."/>
            <person name="Workman M."/>
            <person name="Nielsen J."/>
        </authorList>
    </citation>
    <scope>NUCLEOTIDE SEQUENCE [LARGE SCALE GENOMIC DNA]</scope>
    <source>
        <strain evidence="3">IBT 29525</strain>
    </source>
</reference>
<protein>
    <submittedName>
        <fullName evidence="2">Uncharacterized protein</fullName>
    </submittedName>
</protein>
<feature type="region of interest" description="Disordered" evidence="1">
    <location>
        <begin position="1"/>
        <end position="64"/>
    </location>
</feature>
<accession>A0A1V6RPH4</accession>
<feature type="compositionally biased region" description="Basic residues" evidence="1">
    <location>
        <begin position="28"/>
        <end position="44"/>
    </location>
</feature>
<evidence type="ECO:0000313" key="2">
    <source>
        <dbReference type="EMBL" id="OQE03672.1"/>
    </source>
</evidence>
<proteinExistence type="predicted"/>
<name>A0A1V6RPH4_9EURO</name>
<organism evidence="2 3">
    <name type="scientific">Penicillium solitum</name>
    <dbReference type="NCBI Taxonomy" id="60172"/>
    <lineage>
        <taxon>Eukaryota</taxon>
        <taxon>Fungi</taxon>
        <taxon>Dikarya</taxon>
        <taxon>Ascomycota</taxon>
        <taxon>Pezizomycotina</taxon>
        <taxon>Eurotiomycetes</taxon>
        <taxon>Eurotiomycetidae</taxon>
        <taxon>Eurotiales</taxon>
        <taxon>Aspergillaceae</taxon>
        <taxon>Penicillium</taxon>
    </lineage>
</organism>
<comment type="caution">
    <text evidence="2">The sequence shown here is derived from an EMBL/GenBank/DDBJ whole genome shotgun (WGS) entry which is preliminary data.</text>
</comment>
<dbReference type="AlphaFoldDB" id="A0A1V6RPH4"/>
<sequence>MSLFILAGKSASTAPPASASTSSWKPPPKPKPKRVRSKHPKFRKGGNGTDPEHVAPGPGEAPSFRSLPWKRKLQACLLPLPQSSFILLCLLSCPRLRRQEE</sequence>
<dbReference type="EMBL" id="MDYO01000001">
    <property type="protein sequence ID" value="OQE03672.1"/>
    <property type="molecule type" value="Genomic_DNA"/>
</dbReference>
<dbReference type="Proteomes" id="UP000191612">
    <property type="component" value="Unassembled WGS sequence"/>
</dbReference>
<evidence type="ECO:0000313" key="3">
    <source>
        <dbReference type="Proteomes" id="UP000191612"/>
    </source>
</evidence>